<dbReference type="Proteomes" id="UP001454036">
    <property type="component" value="Unassembled WGS sequence"/>
</dbReference>
<dbReference type="EMBL" id="BAABME010001585">
    <property type="protein sequence ID" value="GAA0150403.1"/>
    <property type="molecule type" value="Genomic_DNA"/>
</dbReference>
<evidence type="ECO:0000313" key="3">
    <source>
        <dbReference type="Proteomes" id="UP001454036"/>
    </source>
</evidence>
<dbReference type="AlphaFoldDB" id="A0AAV3PH03"/>
<evidence type="ECO:0000313" key="2">
    <source>
        <dbReference type="EMBL" id="GAA0150403.1"/>
    </source>
</evidence>
<feature type="region of interest" description="Disordered" evidence="1">
    <location>
        <begin position="46"/>
        <end position="117"/>
    </location>
</feature>
<organism evidence="2 3">
    <name type="scientific">Lithospermum erythrorhizon</name>
    <name type="common">Purple gromwell</name>
    <name type="synonym">Lithospermum officinale var. erythrorhizon</name>
    <dbReference type="NCBI Taxonomy" id="34254"/>
    <lineage>
        <taxon>Eukaryota</taxon>
        <taxon>Viridiplantae</taxon>
        <taxon>Streptophyta</taxon>
        <taxon>Embryophyta</taxon>
        <taxon>Tracheophyta</taxon>
        <taxon>Spermatophyta</taxon>
        <taxon>Magnoliopsida</taxon>
        <taxon>eudicotyledons</taxon>
        <taxon>Gunneridae</taxon>
        <taxon>Pentapetalae</taxon>
        <taxon>asterids</taxon>
        <taxon>lamiids</taxon>
        <taxon>Boraginales</taxon>
        <taxon>Boraginaceae</taxon>
        <taxon>Boraginoideae</taxon>
        <taxon>Lithospermeae</taxon>
        <taxon>Lithospermum</taxon>
    </lineage>
</organism>
<accession>A0AAV3PH03</accession>
<protein>
    <submittedName>
        <fullName evidence="2">Uncharacterized protein</fullName>
    </submittedName>
</protein>
<proteinExistence type="predicted"/>
<keyword evidence="3" id="KW-1185">Reference proteome</keyword>
<reference evidence="2 3" key="1">
    <citation type="submission" date="2024-01" db="EMBL/GenBank/DDBJ databases">
        <title>The complete chloroplast genome sequence of Lithospermum erythrorhizon: insights into the phylogenetic relationship among Boraginaceae species and the maternal lineages of purple gromwells.</title>
        <authorList>
            <person name="Okada T."/>
            <person name="Watanabe K."/>
        </authorList>
    </citation>
    <scope>NUCLEOTIDE SEQUENCE [LARGE SCALE GENOMIC DNA]</scope>
</reference>
<comment type="caution">
    <text evidence="2">The sequence shown here is derived from an EMBL/GenBank/DDBJ whole genome shotgun (WGS) entry which is preliminary data.</text>
</comment>
<evidence type="ECO:0000256" key="1">
    <source>
        <dbReference type="SAM" id="MobiDB-lite"/>
    </source>
</evidence>
<gene>
    <name evidence="2" type="ORF">LIER_09352</name>
</gene>
<name>A0AAV3PH03_LITER</name>
<sequence>MKFSTVFKIDLAQDNIIPLLGSRDLVPDHEKQFVYCNLQGGPPQFSGPPKTWKYQERPPQFSGPPKSWKYPEISKRCMPKGITSTKSRKKESSSVPKKRQLQVDDNQGPEARLPQDFEDSIRALAGGRQVSEPVLVAHKKSFSSDVCPNQSRFLLPALKLKSYLTEDA</sequence>